<accession>A0ABM1F2R3</accession>
<sequence length="150" mass="16467">MIDYAVTVWGTAAAPSIKLRLHEGTSISNKAKQATYVDLGQDLLLVASLDDIGLYTNFILYNCVASAPDSQYSMVLIDNHECVNSDLYPELIKSEGVAKSRGASVEKYVKFAAFRFASGDRVQFQCDVIPCTADYDCDDVVFGRCAMLNE</sequence>
<evidence type="ECO:0000259" key="1">
    <source>
        <dbReference type="PROSITE" id="PS51034"/>
    </source>
</evidence>
<organism evidence="2 3">
    <name type="scientific">Priapulus caudatus</name>
    <name type="common">Priapulid worm</name>
    <dbReference type="NCBI Taxonomy" id="37621"/>
    <lineage>
        <taxon>Eukaryota</taxon>
        <taxon>Metazoa</taxon>
        <taxon>Ecdysozoa</taxon>
        <taxon>Scalidophora</taxon>
        <taxon>Priapulida</taxon>
        <taxon>Priapulimorpha</taxon>
        <taxon>Priapulimorphida</taxon>
        <taxon>Priapulidae</taxon>
        <taxon>Priapulus</taxon>
    </lineage>
</organism>
<dbReference type="PROSITE" id="PS51034">
    <property type="entry name" value="ZP_2"/>
    <property type="match status" value="1"/>
</dbReference>
<feature type="domain" description="ZP" evidence="1">
    <location>
        <begin position="1"/>
        <end position="150"/>
    </location>
</feature>
<evidence type="ECO:0000313" key="3">
    <source>
        <dbReference type="RefSeq" id="XP_014678734.1"/>
    </source>
</evidence>
<dbReference type="Proteomes" id="UP000695022">
    <property type="component" value="Unplaced"/>
</dbReference>
<protein>
    <submittedName>
        <fullName evidence="3">Uncharacterized protein LOC106818548</fullName>
    </submittedName>
</protein>
<dbReference type="Gene3D" id="2.60.40.4100">
    <property type="entry name" value="Zona pellucida, ZP-C domain"/>
    <property type="match status" value="1"/>
</dbReference>
<dbReference type="InterPro" id="IPR001507">
    <property type="entry name" value="ZP_dom"/>
</dbReference>
<dbReference type="InterPro" id="IPR042235">
    <property type="entry name" value="ZP-C_dom"/>
</dbReference>
<dbReference type="GeneID" id="106818548"/>
<name>A0ABM1F2R3_PRICU</name>
<evidence type="ECO:0000313" key="2">
    <source>
        <dbReference type="Proteomes" id="UP000695022"/>
    </source>
</evidence>
<gene>
    <name evidence="3" type="primary">LOC106818548</name>
</gene>
<proteinExistence type="predicted"/>
<dbReference type="RefSeq" id="XP_014678734.1">
    <property type="nucleotide sequence ID" value="XM_014823248.1"/>
</dbReference>
<keyword evidence="2" id="KW-1185">Reference proteome</keyword>
<reference evidence="3" key="1">
    <citation type="submission" date="2025-08" db="UniProtKB">
        <authorList>
            <consortium name="RefSeq"/>
        </authorList>
    </citation>
    <scope>IDENTIFICATION</scope>
</reference>